<dbReference type="AlphaFoldDB" id="A0A8H7C8F1"/>
<organism evidence="3 4">
    <name type="scientific">Agaricus bisporus var. burnettii</name>
    <dbReference type="NCBI Taxonomy" id="192524"/>
    <lineage>
        <taxon>Eukaryota</taxon>
        <taxon>Fungi</taxon>
        <taxon>Dikarya</taxon>
        <taxon>Basidiomycota</taxon>
        <taxon>Agaricomycotina</taxon>
        <taxon>Agaricomycetes</taxon>
        <taxon>Agaricomycetidae</taxon>
        <taxon>Agaricales</taxon>
        <taxon>Agaricineae</taxon>
        <taxon>Agaricaceae</taxon>
        <taxon>Agaricus</taxon>
    </lineage>
</organism>
<evidence type="ECO:0000313" key="3">
    <source>
        <dbReference type="EMBL" id="KAF7768647.1"/>
    </source>
</evidence>
<accession>A0A8H7C8F1</accession>
<evidence type="ECO:0000313" key="2">
    <source>
        <dbReference type="EMBL" id="KAF7768645.1"/>
    </source>
</evidence>
<protein>
    <submittedName>
        <fullName evidence="3">Uncharacterized protein</fullName>
    </submittedName>
</protein>
<evidence type="ECO:0000313" key="4">
    <source>
        <dbReference type="Proteomes" id="UP000629468"/>
    </source>
</evidence>
<dbReference type="EMBL" id="JABXXO010000010">
    <property type="protein sequence ID" value="KAF7768647.1"/>
    <property type="molecule type" value="Genomic_DNA"/>
</dbReference>
<comment type="caution">
    <text evidence="3">The sequence shown here is derived from an EMBL/GenBank/DDBJ whole genome shotgun (WGS) entry which is preliminary data.</text>
</comment>
<gene>
    <name evidence="2" type="ORF">Agabi119p4_7888</name>
    <name evidence="3" type="ORF">Agabi119p4_7890</name>
</gene>
<evidence type="ECO:0000256" key="1">
    <source>
        <dbReference type="SAM" id="MobiDB-lite"/>
    </source>
</evidence>
<sequence length="272" mass="30845">MTSSQPLVCVFLKLPPSHQLNSRIHKIAWNVFLPQLDRLNQALEAAWVAHPSSAAKKIWSEARRSAAEKMNSLLEVAYMNYDTASSFLYFLKGLLIGGGNSGAYKAVLSSARRAVRETVMAQEALLNFREDIRIAVSQITTLMSSGGNDISLFITESSASMLELATAVEECHALLEEHLEGLREVKRQRLDANDNQPSEEEFRMVHEKWQVLKESSGPEAYRWRALRRQMQKLGDSDEPPVTTPNNQTSPTMPMDSLRSHKISFWRKLFRRI</sequence>
<dbReference type="Proteomes" id="UP000629468">
    <property type="component" value="Unassembled WGS sequence"/>
</dbReference>
<feature type="region of interest" description="Disordered" evidence="1">
    <location>
        <begin position="232"/>
        <end position="255"/>
    </location>
</feature>
<dbReference type="EMBL" id="JABXXO010000010">
    <property type="protein sequence ID" value="KAF7768645.1"/>
    <property type="molecule type" value="Genomic_DNA"/>
</dbReference>
<reference evidence="3 4" key="1">
    <citation type="journal article" name="Sci. Rep.">
        <title>Telomere-to-telomere assembled and centromere annotated genomes of the two main subspecies of the button mushroom Agaricus bisporus reveal especially polymorphic chromosome ends.</title>
        <authorList>
            <person name="Sonnenberg A.S.M."/>
            <person name="Sedaghat-Telgerd N."/>
            <person name="Lavrijssen B."/>
            <person name="Ohm R.A."/>
            <person name="Hendrickx P.M."/>
            <person name="Scholtmeijer K."/>
            <person name="Baars J.J.P."/>
            <person name="van Peer A."/>
        </authorList>
    </citation>
    <scope>NUCLEOTIDE SEQUENCE [LARGE SCALE GENOMIC DNA]</scope>
    <source>
        <strain evidence="3 4">H119_p4</strain>
    </source>
</reference>
<proteinExistence type="predicted"/>
<name>A0A8H7C8F1_AGABI</name>